<dbReference type="GO" id="GO:0046933">
    <property type="term" value="F:proton-transporting ATP synthase activity, rotational mechanism"/>
    <property type="evidence" value="ECO:0007669"/>
    <property type="project" value="TreeGrafter"/>
</dbReference>
<dbReference type="EMBL" id="JAAAJB010000059">
    <property type="protein sequence ID" value="KAG0268125.1"/>
    <property type="molecule type" value="Genomic_DNA"/>
</dbReference>
<proteinExistence type="predicted"/>
<reference evidence="2" key="1">
    <citation type="journal article" date="2020" name="Fungal Divers.">
        <title>Resolving the Mortierellaceae phylogeny through synthesis of multi-gene phylogenetics and phylogenomics.</title>
        <authorList>
            <person name="Vandepol N."/>
            <person name="Liber J."/>
            <person name="Desiro A."/>
            <person name="Na H."/>
            <person name="Kennedy M."/>
            <person name="Barry K."/>
            <person name="Grigoriev I.V."/>
            <person name="Miller A.N."/>
            <person name="O'Donnell K."/>
            <person name="Stajich J.E."/>
            <person name="Bonito G."/>
        </authorList>
    </citation>
    <scope>NUCLEOTIDE SEQUENCE</scope>
    <source>
        <strain evidence="2">BC1065</strain>
    </source>
</reference>
<sequence>MSAFLRLAAPARAIVARPAVSYMAARSFSASVAAKKDVIQQMYINGLKSYVPTPEAKDASKSQVKDFKAPVAPQAPAVDAASDLSAWETANVEIVEAVTDDAVEDEEEEEEEVEEAHH</sequence>
<gene>
    <name evidence="2" type="ORF">DFQ27_007468</name>
</gene>
<dbReference type="Proteomes" id="UP000807716">
    <property type="component" value="Unassembled WGS sequence"/>
</dbReference>
<dbReference type="OrthoDB" id="274752at2759"/>
<name>A0A9P6QK96_9FUNG</name>
<organism evidence="2 3">
    <name type="scientific">Actinomortierella ambigua</name>
    <dbReference type="NCBI Taxonomy" id="1343610"/>
    <lineage>
        <taxon>Eukaryota</taxon>
        <taxon>Fungi</taxon>
        <taxon>Fungi incertae sedis</taxon>
        <taxon>Mucoromycota</taxon>
        <taxon>Mortierellomycotina</taxon>
        <taxon>Mortierellomycetes</taxon>
        <taxon>Mortierellales</taxon>
        <taxon>Mortierellaceae</taxon>
        <taxon>Actinomortierella</taxon>
    </lineage>
</organism>
<protein>
    <submittedName>
        <fullName evidence="2">Uncharacterized protein</fullName>
    </submittedName>
</protein>
<dbReference type="PANTHER" id="PTHR28207">
    <property type="entry name" value="ATP SYNTHASE SUBUNIT H, MITOCHONDRIAL"/>
    <property type="match status" value="1"/>
</dbReference>
<dbReference type="AlphaFoldDB" id="A0A9P6QK96"/>
<evidence type="ECO:0000256" key="1">
    <source>
        <dbReference type="SAM" id="MobiDB-lite"/>
    </source>
</evidence>
<keyword evidence="3" id="KW-1185">Reference proteome</keyword>
<dbReference type="InterPro" id="IPR019711">
    <property type="entry name" value="ATP_synth_F0_suH"/>
</dbReference>
<evidence type="ECO:0000313" key="2">
    <source>
        <dbReference type="EMBL" id="KAG0268125.1"/>
    </source>
</evidence>
<feature type="region of interest" description="Disordered" evidence="1">
    <location>
        <begin position="98"/>
        <end position="118"/>
    </location>
</feature>
<dbReference type="PANTHER" id="PTHR28207:SF1">
    <property type="entry name" value="ATP SYNTHASE SUBUNIT H, MITOCHONDRIAL"/>
    <property type="match status" value="1"/>
</dbReference>
<accession>A0A9P6QK96</accession>
<dbReference type="Pfam" id="PF10775">
    <property type="entry name" value="ATP_sub_h"/>
    <property type="match status" value="1"/>
</dbReference>
<evidence type="ECO:0000313" key="3">
    <source>
        <dbReference type="Proteomes" id="UP000807716"/>
    </source>
</evidence>
<comment type="caution">
    <text evidence="2">The sequence shown here is derived from an EMBL/GenBank/DDBJ whole genome shotgun (WGS) entry which is preliminary data.</text>
</comment>